<name>A0A178MLT4_9PROT</name>
<feature type="domain" description="2Fe-2S ferredoxin-type" evidence="11">
    <location>
        <begin position="2"/>
        <end position="80"/>
    </location>
</feature>
<evidence type="ECO:0000256" key="1">
    <source>
        <dbReference type="ARBA" id="ARBA00001966"/>
    </source>
</evidence>
<evidence type="ECO:0000256" key="8">
    <source>
        <dbReference type="ARBA" id="ARBA00023027"/>
    </source>
</evidence>
<dbReference type="Pfam" id="PF09326">
    <property type="entry name" value="NADH_dhqG_C"/>
    <property type="match status" value="1"/>
</dbReference>
<evidence type="ECO:0000313" key="14">
    <source>
        <dbReference type="EMBL" id="OAN49473.1"/>
    </source>
</evidence>
<dbReference type="Pfam" id="PF22117">
    <property type="entry name" value="Fer4_Nqo3"/>
    <property type="match status" value="1"/>
</dbReference>
<comment type="function">
    <text evidence="10">NDH-1 shuttles electrons from NADH, via FMN and iron-sulfur (Fe-S) centers, to quinones in the respiratory chain. Couples the redox reaction to proton translocation (for every two electrons transferred, four hydrogen ions are translocated across the cytoplasmic membrane), and thus conserves the redox energy in a proton gradient.</text>
</comment>
<dbReference type="InterPro" id="IPR036010">
    <property type="entry name" value="2Fe-2S_ferredoxin-like_sf"/>
</dbReference>
<keyword evidence="4 10" id="KW-0479">Metal-binding</keyword>
<dbReference type="InterPro" id="IPR019574">
    <property type="entry name" value="NADH_UbQ_OxRdtase_Gsu_4Fe4S-bd"/>
</dbReference>
<dbReference type="SMART" id="SM00929">
    <property type="entry name" value="NADH-G_4Fe-4S_3"/>
    <property type="match status" value="1"/>
</dbReference>
<dbReference type="PROSITE" id="PS51839">
    <property type="entry name" value="4FE4S_HC3"/>
    <property type="match status" value="1"/>
</dbReference>
<dbReference type="InterPro" id="IPR015405">
    <property type="entry name" value="NDUFS1-like_C"/>
</dbReference>
<proteinExistence type="inferred from homology"/>
<dbReference type="EC" id="7.1.1.-" evidence="10"/>
<dbReference type="PANTHER" id="PTHR43105:SF13">
    <property type="entry name" value="NADH-UBIQUINONE OXIDOREDUCTASE 75 KDA SUBUNIT, MITOCHONDRIAL"/>
    <property type="match status" value="1"/>
</dbReference>
<dbReference type="FunFam" id="3.30.70.20:FF:000002">
    <property type="entry name" value="NADH-ubiquinone oxidoreductase 75 kDa subunit"/>
    <property type="match status" value="1"/>
</dbReference>
<evidence type="ECO:0000256" key="7">
    <source>
        <dbReference type="ARBA" id="ARBA00023014"/>
    </source>
</evidence>
<dbReference type="Gene3D" id="3.40.50.740">
    <property type="match status" value="1"/>
</dbReference>
<dbReference type="CDD" id="cd00207">
    <property type="entry name" value="fer2"/>
    <property type="match status" value="1"/>
</dbReference>
<evidence type="ECO:0000256" key="4">
    <source>
        <dbReference type="ARBA" id="ARBA00022723"/>
    </source>
</evidence>
<gene>
    <name evidence="14" type="ORF">A6A05_13735</name>
</gene>
<sequence length="689" mass="73629">MPKLTIDGREIEVEAGTTILQAAERLDPPIEIPRFCYHERLAVAGNCRMCLVEVEKMPKPVASCAMPVGEGMVVHTNNANVRKARQGVMEFLLINHPLDCPICDQGGECDLQDQAMNYGGDRGRYLEEKRSVEDKDYGPLIQTMMTRCIQCTRCIRFISEIAGTPVLGGLHRSEHLEVGRYVNAAVSSELSGNLIDLCPVGALTNKPASFTYRAWELKKTESVDAMDALGSAIRIDSRGNEVVRILPRVNDDINEEWLSDRSRFAVDGLKRQRLDRCYVRKDGKLVSASWSEAFAAIAEKAKGLAGSKIAAIAGDQTDCETMVALKDLMTSLGSANIDCRQDGAKLDGSVRASYLFNSTIAGIEEADALLIVGSNPRKEAPVLNARIRKRYLKGGFQAAMIGPKADLTFKADWLGDDAAILADIASGKHPFLQVLKSAARPAIILGQGALARADGAAILGLAKKIADEAGLVKDGWNGFNVLHTAAARVGGLDLGFLPGSGGLDTAGIVAAAGKGDVELVFLAGADEVEMAGLGKAFVVYMGSHGDAGAHRADVVLPSAAYTEKQATFVNMEGRAQRTTMAIFPPGEAKDDWKVVRALSDALGKPLAYDTVGQLRTRHPLFGQLGQLHPAAWGAFGAEGALEAKKLVSCIDNFYMTDPISRASKTMAECTASFGAGCGCNHHKKTGTHG</sequence>
<evidence type="ECO:0000259" key="11">
    <source>
        <dbReference type="PROSITE" id="PS51085"/>
    </source>
</evidence>
<dbReference type="GO" id="GO:0016020">
    <property type="term" value="C:membrane"/>
    <property type="evidence" value="ECO:0007669"/>
    <property type="project" value="InterPro"/>
</dbReference>
<dbReference type="GO" id="GO:0048038">
    <property type="term" value="F:quinone binding"/>
    <property type="evidence" value="ECO:0007669"/>
    <property type="project" value="UniProtKB-UniRule"/>
</dbReference>
<dbReference type="RefSeq" id="WP_068501596.1">
    <property type="nucleotide sequence ID" value="NZ_LWQU01000148.1"/>
</dbReference>
<dbReference type="STRING" id="1437059.A6A05_13735"/>
<keyword evidence="15" id="KW-1185">Reference proteome</keyword>
<dbReference type="InterPro" id="IPR054351">
    <property type="entry name" value="NADH_UbQ_OxRdtase_ferredoxin"/>
</dbReference>
<dbReference type="NCBIfam" id="TIGR01973">
    <property type="entry name" value="NuoG"/>
    <property type="match status" value="1"/>
</dbReference>
<comment type="caution">
    <text evidence="14">The sequence shown here is derived from an EMBL/GenBank/DDBJ whole genome shotgun (WGS) entry which is preliminary data.</text>
</comment>
<comment type="similarity">
    <text evidence="2 10">Belongs to the complex I 75 kDa subunit family.</text>
</comment>
<dbReference type="GO" id="GO:0051539">
    <property type="term" value="F:4 iron, 4 sulfur cluster binding"/>
    <property type="evidence" value="ECO:0007669"/>
    <property type="project" value="UniProtKB-KW"/>
</dbReference>
<dbReference type="EMBL" id="LWQU01000148">
    <property type="protein sequence ID" value="OAN49473.1"/>
    <property type="molecule type" value="Genomic_DNA"/>
</dbReference>
<dbReference type="PROSITE" id="PS00641">
    <property type="entry name" value="COMPLEX1_75K_1"/>
    <property type="match status" value="1"/>
</dbReference>
<dbReference type="GO" id="GO:0008137">
    <property type="term" value="F:NADH dehydrogenase (ubiquinone) activity"/>
    <property type="evidence" value="ECO:0007669"/>
    <property type="project" value="UniProtKB-UniRule"/>
</dbReference>
<feature type="domain" description="4Fe-4S Mo/W bis-MGD-type" evidence="12">
    <location>
        <begin position="217"/>
        <end position="273"/>
    </location>
</feature>
<dbReference type="InterPro" id="IPR006656">
    <property type="entry name" value="Mopterin_OxRdtase"/>
</dbReference>
<dbReference type="SUPFAM" id="SSF54862">
    <property type="entry name" value="4Fe-4S ferredoxins"/>
    <property type="match status" value="1"/>
</dbReference>
<dbReference type="GO" id="GO:0051537">
    <property type="term" value="F:2 iron, 2 sulfur cluster binding"/>
    <property type="evidence" value="ECO:0007669"/>
    <property type="project" value="UniProtKB-UniRule"/>
</dbReference>
<evidence type="ECO:0000313" key="15">
    <source>
        <dbReference type="Proteomes" id="UP000078543"/>
    </source>
</evidence>
<feature type="domain" description="4Fe-4S His(Cys)3-ligated-type" evidence="13">
    <location>
        <begin position="80"/>
        <end position="119"/>
    </location>
</feature>
<evidence type="ECO:0000256" key="6">
    <source>
        <dbReference type="ARBA" id="ARBA00023004"/>
    </source>
</evidence>
<dbReference type="FunFam" id="3.10.20.740:FF:000001">
    <property type="entry name" value="NADH-quinone oxidoreductase subunit G"/>
    <property type="match status" value="1"/>
</dbReference>
<keyword evidence="7 10" id="KW-0411">Iron-sulfur</keyword>
<dbReference type="PROSITE" id="PS51085">
    <property type="entry name" value="2FE2S_FER_2"/>
    <property type="match status" value="1"/>
</dbReference>
<dbReference type="SUPFAM" id="SSF53706">
    <property type="entry name" value="Formate dehydrogenase/DMSO reductase, domains 1-3"/>
    <property type="match status" value="1"/>
</dbReference>
<dbReference type="GO" id="GO:0046872">
    <property type="term" value="F:metal ion binding"/>
    <property type="evidence" value="ECO:0007669"/>
    <property type="project" value="UniProtKB-UniRule"/>
</dbReference>
<dbReference type="CDD" id="cd02773">
    <property type="entry name" value="MopB_Res-Cmplx1_Nad11"/>
    <property type="match status" value="1"/>
</dbReference>
<dbReference type="Proteomes" id="UP000078543">
    <property type="component" value="Unassembled WGS sequence"/>
</dbReference>
<comment type="cofactor">
    <cofactor evidence="1 10">
        <name>[4Fe-4S] cluster</name>
        <dbReference type="ChEBI" id="CHEBI:49883"/>
    </cofactor>
</comment>
<dbReference type="Gene3D" id="3.10.20.740">
    <property type="match status" value="1"/>
</dbReference>
<evidence type="ECO:0000259" key="12">
    <source>
        <dbReference type="PROSITE" id="PS51669"/>
    </source>
</evidence>
<dbReference type="PROSITE" id="PS00643">
    <property type="entry name" value="COMPLEX1_75K_3"/>
    <property type="match status" value="1"/>
</dbReference>
<dbReference type="GO" id="GO:0042773">
    <property type="term" value="P:ATP synthesis coupled electron transport"/>
    <property type="evidence" value="ECO:0007669"/>
    <property type="project" value="InterPro"/>
</dbReference>
<dbReference type="Pfam" id="PF22151">
    <property type="entry name" value="Fer4_NDSU1"/>
    <property type="match status" value="1"/>
</dbReference>
<evidence type="ECO:0000256" key="10">
    <source>
        <dbReference type="RuleBase" id="RU003525"/>
    </source>
</evidence>
<dbReference type="Pfam" id="PF10588">
    <property type="entry name" value="NADH-G_4Fe-4S_3"/>
    <property type="match status" value="1"/>
</dbReference>
<dbReference type="SUPFAM" id="SSF54292">
    <property type="entry name" value="2Fe-2S ferredoxin-like"/>
    <property type="match status" value="1"/>
</dbReference>
<dbReference type="InterPro" id="IPR010228">
    <property type="entry name" value="NADH_UbQ_OxRdtase_Gsu"/>
</dbReference>
<keyword evidence="5 10" id="KW-1278">Translocase</keyword>
<dbReference type="InterPro" id="IPR006963">
    <property type="entry name" value="Mopterin_OxRdtase_4Fe-4S_dom"/>
</dbReference>
<dbReference type="InterPro" id="IPR001041">
    <property type="entry name" value="2Fe-2S_ferredoxin-type"/>
</dbReference>
<keyword evidence="8 10" id="KW-0520">NAD</keyword>
<dbReference type="AlphaFoldDB" id="A0A178MLT4"/>
<dbReference type="FunFam" id="3.30.200.210:FF:000002">
    <property type="entry name" value="NADH-ubiquinone oxidoreductase 75 kDa subunit"/>
    <property type="match status" value="1"/>
</dbReference>
<dbReference type="PROSITE" id="PS51669">
    <property type="entry name" value="4FE4S_MOW_BIS_MGD"/>
    <property type="match status" value="1"/>
</dbReference>
<evidence type="ECO:0000256" key="3">
    <source>
        <dbReference type="ARBA" id="ARBA00022485"/>
    </source>
</evidence>
<keyword evidence="10" id="KW-0874">Quinone</keyword>
<reference evidence="14 15" key="1">
    <citation type="submission" date="2016-04" db="EMBL/GenBank/DDBJ databases">
        <title>Draft genome sequence of freshwater magnetotactic bacteria Magnetospirillum marisnigri SP-1 and Magnetospirillum moscoviense BB-1.</title>
        <authorList>
            <person name="Koziaeva V."/>
            <person name="Dziuba M.V."/>
            <person name="Ivanov T.M."/>
            <person name="Kuznetsov B."/>
            <person name="Grouzdev D.S."/>
        </authorList>
    </citation>
    <scope>NUCLEOTIDE SEQUENCE [LARGE SCALE GENOMIC DNA]</scope>
    <source>
        <strain evidence="14 15">BB-1</strain>
    </source>
</reference>
<dbReference type="InterPro" id="IPR050123">
    <property type="entry name" value="Prok_molybdopt-oxidoreductase"/>
</dbReference>
<evidence type="ECO:0000256" key="5">
    <source>
        <dbReference type="ARBA" id="ARBA00022967"/>
    </source>
</evidence>
<comment type="catalytic activity">
    <reaction evidence="9 10">
        <text>a quinone + NADH + 5 H(+)(in) = a quinol + NAD(+) + 4 H(+)(out)</text>
        <dbReference type="Rhea" id="RHEA:57888"/>
        <dbReference type="ChEBI" id="CHEBI:15378"/>
        <dbReference type="ChEBI" id="CHEBI:24646"/>
        <dbReference type="ChEBI" id="CHEBI:57540"/>
        <dbReference type="ChEBI" id="CHEBI:57945"/>
        <dbReference type="ChEBI" id="CHEBI:132124"/>
    </reaction>
</comment>
<evidence type="ECO:0000259" key="13">
    <source>
        <dbReference type="PROSITE" id="PS51839"/>
    </source>
</evidence>
<accession>A0A178MLT4</accession>
<protein>
    <recommendedName>
        <fullName evidence="10">NADH-quinone oxidoreductase</fullName>
        <ecNumber evidence="10">7.1.1.-</ecNumber>
    </recommendedName>
</protein>
<dbReference type="Pfam" id="PF13510">
    <property type="entry name" value="Fer2_4"/>
    <property type="match status" value="1"/>
</dbReference>
<keyword evidence="10" id="KW-0001">2Fe-2S</keyword>
<keyword evidence="6 10" id="KW-0408">Iron</keyword>
<dbReference type="GO" id="GO:0016651">
    <property type="term" value="F:oxidoreductase activity, acting on NAD(P)H"/>
    <property type="evidence" value="ECO:0007669"/>
    <property type="project" value="InterPro"/>
</dbReference>
<dbReference type="PROSITE" id="PS00642">
    <property type="entry name" value="COMPLEX1_75K_2"/>
    <property type="match status" value="1"/>
</dbReference>
<evidence type="ECO:0000256" key="9">
    <source>
        <dbReference type="ARBA" id="ARBA00047712"/>
    </source>
</evidence>
<keyword evidence="3 10" id="KW-0004">4Fe-4S</keyword>
<organism evidence="14 15">
    <name type="scientific">Magnetospirillum moscoviense</name>
    <dbReference type="NCBI Taxonomy" id="1437059"/>
    <lineage>
        <taxon>Bacteria</taxon>
        <taxon>Pseudomonadati</taxon>
        <taxon>Pseudomonadota</taxon>
        <taxon>Alphaproteobacteria</taxon>
        <taxon>Rhodospirillales</taxon>
        <taxon>Rhodospirillaceae</taxon>
        <taxon>Magnetospirillum</taxon>
    </lineage>
</organism>
<dbReference type="PANTHER" id="PTHR43105">
    <property type="entry name" value="RESPIRATORY NITRATE REDUCTASE"/>
    <property type="match status" value="1"/>
</dbReference>
<dbReference type="OrthoDB" id="9803192at2"/>
<dbReference type="Gene3D" id="3.30.70.20">
    <property type="match status" value="1"/>
</dbReference>
<dbReference type="Gene3D" id="3.30.200.210">
    <property type="match status" value="1"/>
</dbReference>
<evidence type="ECO:0000256" key="2">
    <source>
        <dbReference type="ARBA" id="ARBA00005404"/>
    </source>
</evidence>
<dbReference type="Pfam" id="PF00384">
    <property type="entry name" value="Molybdopterin"/>
    <property type="match status" value="1"/>
</dbReference>
<dbReference type="InterPro" id="IPR000283">
    <property type="entry name" value="NADH_UbQ_OxRdtase_75kDa_su_CS"/>
</dbReference>
<comment type="cofactor">
    <cofactor evidence="10">
        <name>[2Fe-2S] cluster</name>
        <dbReference type="ChEBI" id="CHEBI:190135"/>
    </cofactor>
    <text evidence="10">Binds 1 [2Fe-2S] cluster per subunit.</text>
</comment>